<dbReference type="HOGENOM" id="CLU_1801380_0_0_1"/>
<dbReference type="InterPro" id="IPR044584">
    <property type="entry name" value="KEG"/>
</dbReference>
<sequence>MKNPTCSVCQLAYNEGERTPMLLHCGQGFCQDCLTRLFAASSDHSLSCPWCRHPTTVGNSVETLKKNFLVLSLIHDGHNFSDEEDLSPEKAVEGARRWSFEREPIAASSSSYAFSGQRGRVATPSSSQAPPAAPTCNQATPVAP</sequence>
<evidence type="ECO:0000256" key="1">
    <source>
        <dbReference type="PROSITE-ProRule" id="PRU00175"/>
    </source>
</evidence>
<dbReference type="AlphaFoldDB" id="W1NP89"/>
<gene>
    <name evidence="4" type="ORF">AMTR_s01384p00009170</name>
</gene>
<keyword evidence="5" id="KW-1185">Reference proteome</keyword>
<dbReference type="Pfam" id="PF13639">
    <property type="entry name" value="zf-RING_2"/>
    <property type="match status" value="1"/>
</dbReference>
<dbReference type="STRING" id="13333.W1NP89"/>
<dbReference type="InterPro" id="IPR013083">
    <property type="entry name" value="Znf_RING/FYVE/PHD"/>
</dbReference>
<dbReference type="Gene3D" id="3.30.40.10">
    <property type="entry name" value="Zinc/RING finger domain, C3HC4 (zinc finger)"/>
    <property type="match status" value="1"/>
</dbReference>
<evidence type="ECO:0000313" key="4">
    <source>
        <dbReference type="EMBL" id="ERM98356.1"/>
    </source>
</evidence>
<dbReference type="PROSITE" id="PS50089">
    <property type="entry name" value="ZF_RING_2"/>
    <property type="match status" value="1"/>
</dbReference>
<name>W1NP89_AMBTC</name>
<evidence type="ECO:0000259" key="3">
    <source>
        <dbReference type="PROSITE" id="PS50089"/>
    </source>
</evidence>
<dbReference type="GO" id="GO:0016567">
    <property type="term" value="P:protein ubiquitination"/>
    <property type="evidence" value="ECO:0007669"/>
    <property type="project" value="InterPro"/>
</dbReference>
<feature type="region of interest" description="Disordered" evidence="2">
    <location>
        <begin position="107"/>
        <end position="144"/>
    </location>
</feature>
<accession>W1NP89</accession>
<dbReference type="GO" id="GO:0006952">
    <property type="term" value="P:defense response"/>
    <property type="evidence" value="ECO:0007669"/>
    <property type="project" value="InterPro"/>
</dbReference>
<proteinExistence type="predicted"/>
<protein>
    <recommendedName>
        <fullName evidence="3">RING-type domain-containing protein</fullName>
    </recommendedName>
</protein>
<keyword evidence="1" id="KW-0863">Zinc-finger</keyword>
<dbReference type="PANTHER" id="PTHR46960:SF1">
    <property type="entry name" value="E3 UBIQUITIN-PROTEIN LIGASE KEG"/>
    <property type="match status" value="1"/>
</dbReference>
<keyword evidence="1" id="KW-0862">Zinc</keyword>
<feature type="domain" description="RING-type" evidence="3">
    <location>
        <begin position="6"/>
        <end position="52"/>
    </location>
</feature>
<dbReference type="GO" id="GO:0004842">
    <property type="term" value="F:ubiquitin-protein transferase activity"/>
    <property type="evidence" value="ECO:0007669"/>
    <property type="project" value="InterPro"/>
</dbReference>
<dbReference type="SUPFAM" id="SSF57850">
    <property type="entry name" value="RING/U-box"/>
    <property type="match status" value="1"/>
</dbReference>
<organism evidence="4 5">
    <name type="scientific">Amborella trichopoda</name>
    <dbReference type="NCBI Taxonomy" id="13333"/>
    <lineage>
        <taxon>Eukaryota</taxon>
        <taxon>Viridiplantae</taxon>
        <taxon>Streptophyta</taxon>
        <taxon>Embryophyta</taxon>
        <taxon>Tracheophyta</taxon>
        <taxon>Spermatophyta</taxon>
        <taxon>Magnoliopsida</taxon>
        <taxon>Amborellales</taxon>
        <taxon>Amborellaceae</taxon>
        <taxon>Amborella</taxon>
    </lineage>
</organism>
<dbReference type="EMBL" id="KI395375">
    <property type="protein sequence ID" value="ERM98356.1"/>
    <property type="molecule type" value="Genomic_DNA"/>
</dbReference>
<dbReference type="GO" id="GO:0009738">
    <property type="term" value="P:abscisic acid-activated signaling pathway"/>
    <property type="evidence" value="ECO:0007669"/>
    <property type="project" value="InterPro"/>
</dbReference>
<evidence type="ECO:0000256" key="2">
    <source>
        <dbReference type="SAM" id="MobiDB-lite"/>
    </source>
</evidence>
<evidence type="ECO:0000313" key="5">
    <source>
        <dbReference type="Proteomes" id="UP000017836"/>
    </source>
</evidence>
<keyword evidence="1" id="KW-0479">Metal-binding</keyword>
<dbReference type="Gramene" id="ERM98356">
    <property type="protein sequence ID" value="ERM98356"/>
    <property type="gene ID" value="AMTR_s01384p00009170"/>
</dbReference>
<dbReference type="Proteomes" id="UP000017836">
    <property type="component" value="Unassembled WGS sequence"/>
</dbReference>
<feature type="non-terminal residue" evidence="4">
    <location>
        <position position="144"/>
    </location>
</feature>
<dbReference type="eggNOG" id="KOG4185">
    <property type="taxonomic scope" value="Eukaryota"/>
</dbReference>
<reference evidence="5" key="1">
    <citation type="journal article" date="2013" name="Science">
        <title>The Amborella genome and the evolution of flowering plants.</title>
        <authorList>
            <consortium name="Amborella Genome Project"/>
        </authorList>
    </citation>
    <scope>NUCLEOTIDE SEQUENCE [LARGE SCALE GENOMIC DNA]</scope>
</reference>
<dbReference type="GO" id="GO:0008270">
    <property type="term" value="F:zinc ion binding"/>
    <property type="evidence" value="ECO:0007669"/>
    <property type="project" value="UniProtKB-KW"/>
</dbReference>
<dbReference type="InterPro" id="IPR001841">
    <property type="entry name" value="Znf_RING"/>
</dbReference>
<dbReference type="PANTHER" id="PTHR46960">
    <property type="entry name" value="E3 UBIQUITIN-PROTEIN LIGASE KEG"/>
    <property type="match status" value="1"/>
</dbReference>